<evidence type="ECO:0000313" key="2">
    <source>
        <dbReference type="EMBL" id="KAB8079441.1"/>
    </source>
</evidence>
<reference evidence="2 3" key="1">
    <citation type="submission" date="2019-04" db="EMBL/GenBank/DDBJ databases">
        <title>Friends and foes A comparative genomics study of 23 Aspergillus species from section Flavi.</title>
        <authorList>
            <consortium name="DOE Joint Genome Institute"/>
            <person name="Kjaerbolling I."/>
            <person name="Vesth T."/>
            <person name="Frisvad J.C."/>
            <person name="Nybo J.L."/>
            <person name="Theobald S."/>
            <person name="Kildgaard S."/>
            <person name="Isbrandt T."/>
            <person name="Kuo A."/>
            <person name="Sato A."/>
            <person name="Lyhne E.K."/>
            <person name="Kogle M.E."/>
            <person name="Wiebenga A."/>
            <person name="Kun R.S."/>
            <person name="Lubbers R.J."/>
            <person name="Makela M.R."/>
            <person name="Barry K."/>
            <person name="Chovatia M."/>
            <person name="Clum A."/>
            <person name="Daum C."/>
            <person name="Haridas S."/>
            <person name="He G."/>
            <person name="LaButti K."/>
            <person name="Lipzen A."/>
            <person name="Mondo S."/>
            <person name="Riley R."/>
            <person name="Salamov A."/>
            <person name="Simmons B.A."/>
            <person name="Magnuson J.K."/>
            <person name="Henrissat B."/>
            <person name="Mortensen U.H."/>
            <person name="Larsen T.O."/>
            <person name="Devries R.P."/>
            <person name="Grigoriev I.V."/>
            <person name="Machida M."/>
            <person name="Baker S.E."/>
            <person name="Andersen M.R."/>
        </authorList>
    </citation>
    <scope>NUCLEOTIDE SEQUENCE [LARGE SCALE GENOMIC DNA]</scope>
    <source>
        <strain evidence="2 3">CBS 151.66</strain>
    </source>
</reference>
<proteinExistence type="predicted"/>
<dbReference type="Gene3D" id="2.40.160.20">
    <property type="match status" value="1"/>
</dbReference>
<keyword evidence="3" id="KW-1185">Reference proteome</keyword>
<dbReference type="AlphaFoldDB" id="A0A5N5XFF7"/>
<organism evidence="2 3">
    <name type="scientific">Aspergillus leporis</name>
    <dbReference type="NCBI Taxonomy" id="41062"/>
    <lineage>
        <taxon>Eukaryota</taxon>
        <taxon>Fungi</taxon>
        <taxon>Dikarya</taxon>
        <taxon>Ascomycota</taxon>
        <taxon>Pezizomycotina</taxon>
        <taxon>Eurotiomycetes</taxon>
        <taxon>Eurotiomycetidae</taxon>
        <taxon>Eurotiales</taxon>
        <taxon>Aspergillaceae</taxon>
        <taxon>Aspergillus</taxon>
        <taxon>Aspergillus subgen. Circumdati</taxon>
    </lineage>
</organism>
<evidence type="ECO:0000256" key="1">
    <source>
        <dbReference type="SAM" id="MobiDB-lite"/>
    </source>
</evidence>
<dbReference type="EMBL" id="ML732150">
    <property type="protein sequence ID" value="KAB8079441.1"/>
    <property type="molecule type" value="Genomic_DNA"/>
</dbReference>
<accession>A0A5N5XFF7</accession>
<protein>
    <submittedName>
        <fullName evidence="2">Uncharacterized protein</fullName>
    </submittedName>
</protein>
<dbReference type="OrthoDB" id="5419179at2759"/>
<evidence type="ECO:0000313" key="3">
    <source>
        <dbReference type="Proteomes" id="UP000326565"/>
    </source>
</evidence>
<name>A0A5N5XFF7_9EURO</name>
<dbReference type="Proteomes" id="UP000326565">
    <property type="component" value="Unassembled WGS sequence"/>
</dbReference>
<feature type="region of interest" description="Disordered" evidence="1">
    <location>
        <begin position="38"/>
        <end position="68"/>
    </location>
</feature>
<sequence length="211" mass="22806">MRRRLLLVFGDFHSESRIFNYIARTGFSVASIRTIRPLHPPTSTTHPDHPRRSQNPHHTMALSSPTSPPQVGPLVSTYLFSATVNLGGALAPIPLLWGGTRVVEPITGGTIYGPGFNATIEGGLAAPILIKENGTTAQLPWVYAYGHASDGSPFYIEEDGIGSSATQNTRLIIQVGGKYADLQKMYVLGQPSVNEERTVATVECWSVPLPQ</sequence>
<gene>
    <name evidence="2" type="ORF">BDV29DRAFT_151730</name>
</gene>